<evidence type="ECO:0000256" key="7">
    <source>
        <dbReference type="ARBA" id="ARBA00023004"/>
    </source>
</evidence>
<keyword evidence="9" id="KW-0472">Membrane</keyword>
<keyword evidence="7" id="KW-0408">Iron</keyword>
<sequence>MSLPTVLKQCGLVDRLRDLDTMILIVVLVLCVFVVRYIQAQGPFHKVPPGPQGLPIVGNLFQLRGDLLSVFKKWQRAFGDLVYLNVAGQPMLIISSGKIATDLFDRRSANYSERPRMIVGAEILSGGLFFALRARDSVWRRMRRATHEVMTNRVARQYYSMQTTEAVLLTMNLLEAPEHWDKYLRRNAASLIMTMVYDKSPIQSDSDLSVRDINNYAKKLGAATRPGAHLVEFFPSVMNIPDRFSEWKREAKYWFERYTLVFQDLVDNVAKRTDSGNVRQCITTTLIDKAPIYNLSEREIAWTAGTMYVAGSDTTATAMSWFLLAMVAYPDVQRRAQKELDTVIGHSRTPTFAEFDHLPYIQAIVKESIRCISKILTE</sequence>
<protein>
    <recommendedName>
        <fullName evidence="12">Cytochrome P450</fullName>
    </recommendedName>
</protein>
<dbReference type="InterPro" id="IPR002401">
    <property type="entry name" value="Cyt_P450_E_grp-I"/>
</dbReference>
<evidence type="ECO:0000256" key="4">
    <source>
        <dbReference type="ARBA" id="ARBA00022617"/>
    </source>
</evidence>
<dbReference type="Proteomes" id="UP000298327">
    <property type="component" value="Unassembled WGS sequence"/>
</dbReference>
<comment type="cofactor">
    <cofactor evidence="1">
        <name>heme</name>
        <dbReference type="ChEBI" id="CHEBI:30413"/>
    </cofactor>
</comment>
<keyword evidence="9" id="KW-0812">Transmembrane</keyword>
<dbReference type="InterPro" id="IPR050364">
    <property type="entry name" value="Cytochrome_P450_fung"/>
</dbReference>
<keyword evidence="11" id="KW-1185">Reference proteome</keyword>
<keyword evidence="4" id="KW-0349">Heme</keyword>
<feature type="transmembrane region" description="Helical" evidence="9">
    <location>
        <begin position="21"/>
        <end position="39"/>
    </location>
</feature>
<dbReference type="Pfam" id="PF00067">
    <property type="entry name" value="p450"/>
    <property type="match status" value="1"/>
</dbReference>
<comment type="caution">
    <text evidence="10">The sequence shown here is derived from an EMBL/GenBank/DDBJ whole genome shotgun (WGS) entry which is preliminary data.</text>
</comment>
<dbReference type="GO" id="GO:0004497">
    <property type="term" value="F:monooxygenase activity"/>
    <property type="evidence" value="ECO:0007669"/>
    <property type="project" value="UniProtKB-KW"/>
</dbReference>
<evidence type="ECO:0000313" key="11">
    <source>
        <dbReference type="Proteomes" id="UP000298327"/>
    </source>
</evidence>
<dbReference type="InterPro" id="IPR001128">
    <property type="entry name" value="Cyt_P450"/>
</dbReference>
<keyword evidence="8" id="KW-0503">Monooxygenase</keyword>
<dbReference type="STRING" id="205917.A0A4Y9YFJ9"/>
<evidence type="ECO:0000256" key="3">
    <source>
        <dbReference type="ARBA" id="ARBA00010617"/>
    </source>
</evidence>
<dbReference type="InterPro" id="IPR036396">
    <property type="entry name" value="Cyt_P450_sf"/>
</dbReference>
<dbReference type="GO" id="GO:0005506">
    <property type="term" value="F:iron ion binding"/>
    <property type="evidence" value="ECO:0007669"/>
    <property type="project" value="InterPro"/>
</dbReference>
<organism evidence="10 11">
    <name type="scientific">Dentipellis fragilis</name>
    <dbReference type="NCBI Taxonomy" id="205917"/>
    <lineage>
        <taxon>Eukaryota</taxon>
        <taxon>Fungi</taxon>
        <taxon>Dikarya</taxon>
        <taxon>Basidiomycota</taxon>
        <taxon>Agaricomycotina</taxon>
        <taxon>Agaricomycetes</taxon>
        <taxon>Russulales</taxon>
        <taxon>Hericiaceae</taxon>
        <taxon>Dentipellis</taxon>
    </lineage>
</organism>
<dbReference type="PANTHER" id="PTHR46300:SF7">
    <property type="entry name" value="P450, PUTATIVE (EUROFUNG)-RELATED"/>
    <property type="match status" value="1"/>
</dbReference>
<dbReference type="GO" id="GO:0020037">
    <property type="term" value="F:heme binding"/>
    <property type="evidence" value="ECO:0007669"/>
    <property type="project" value="InterPro"/>
</dbReference>
<keyword evidence="5" id="KW-0479">Metal-binding</keyword>
<dbReference type="PANTHER" id="PTHR46300">
    <property type="entry name" value="P450, PUTATIVE (EUROFUNG)-RELATED-RELATED"/>
    <property type="match status" value="1"/>
</dbReference>
<dbReference type="EMBL" id="SEOQ01000605">
    <property type="protein sequence ID" value="TFY59669.1"/>
    <property type="molecule type" value="Genomic_DNA"/>
</dbReference>
<evidence type="ECO:0000256" key="1">
    <source>
        <dbReference type="ARBA" id="ARBA00001971"/>
    </source>
</evidence>
<dbReference type="AlphaFoldDB" id="A0A4Y9YFJ9"/>
<evidence type="ECO:0000256" key="5">
    <source>
        <dbReference type="ARBA" id="ARBA00022723"/>
    </source>
</evidence>
<dbReference type="Gene3D" id="1.10.630.10">
    <property type="entry name" value="Cytochrome P450"/>
    <property type="match status" value="1"/>
</dbReference>
<proteinExistence type="inferred from homology"/>
<evidence type="ECO:0000313" key="10">
    <source>
        <dbReference type="EMBL" id="TFY59669.1"/>
    </source>
</evidence>
<keyword evidence="9" id="KW-1133">Transmembrane helix</keyword>
<dbReference type="SUPFAM" id="SSF48264">
    <property type="entry name" value="Cytochrome P450"/>
    <property type="match status" value="1"/>
</dbReference>
<name>A0A4Y9YFJ9_9AGAM</name>
<comment type="pathway">
    <text evidence="2">Secondary metabolite biosynthesis.</text>
</comment>
<evidence type="ECO:0008006" key="12">
    <source>
        <dbReference type="Google" id="ProtNLM"/>
    </source>
</evidence>
<dbReference type="PRINTS" id="PR00463">
    <property type="entry name" value="EP450I"/>
</dbReference>
<dbReference type="OrthoDB" id="2789670at2759"/>
<evidence type="ECO:0000256" key="2">
    <source>
        <dbReference type="ARBA" id="ARBA00005179"/>
    </source>
</evidence>
<comment type="similarity">
    <text evidence="3">Belongs to the cytochrome P450 family.</text>
</comment>
<reference evidence="10 11" key="1">
    <citation type="submission" date="2019-02" db="EMBL/GenBank/DDBJ databases">
        <title>Genome sequencing of the rare red list fungi Dentipellis fragilis.</title>
        <authorList>
            <person name="Buettner E."/>
            <person name="Kellner H."/>
        </authorList>
    </citation>
    <scope>NUCLEOTIDE SEQUENCE [LARGE SCALE GENOMIC DNA]</scope>
    <source>
        <strain evidence="10 11">DSM 105465</strain>
    </source>
</reference>
<evidence type="ECO:0000256" key="9">
    <source>
        <dbReference type="SAM" id="Phobius"/>
    </source>
</evidence>
<accession>A0A4Y9YFJ9</accession>
<gene>
    <name evidence="10" type="ORF">EVG20_g7696</name>
</gene>
<evidence type="ECO:0000256" key="8">
    <source>
        <dbReference type="ARBA" id="ARBA00023033"/>
    </source>
</evidence>
<keyword evidence="6" id="KW-0560">Oxidoreductase</keyword>
<evidence type="ECO:0000256" key="6">
    <source>
        <dbReference type="ARBA" id="ARBA00023002"/>
    </source>
</evidence>
<dbReference type="GO" id="GO:0016705">
    <property type="term" value="F:oxidoreductase activity, acting on paired donors, with incorporation or reduction of molecular oxygen"/>
    <property type="evidence" value="ECO:0007669"/>
    <property type="project" value="InterPro"/>
</dbReference>